<keyword evidence="3" id="KW-1185">Reference proteome</keyword>
<evidence type="ECO:0000313" key="3">
    <source>
        <dbReference type="Proteomes" id="UP000728032"/>
    </source>
</evidence>
<evidence type="ECO:0000259" key="1">
    <source>
        <dbReference type="Pfam" id="PF00505"/>
    </source>
</evidence>
<feature type="domain" description="HMG box" evidence="1">
    <location>
        <begin position="4"/>
        <end position="46"/>
    </location>
</feature>
<proteinExistence type="predicted"/>
<dbReference type="Gene3D" id="1.10.30.10">
    <property type="entry name" value="High mobility group box domain"/>
    <property type="match status" value="1"/>
</dbReference>
<dbReference type="InterPro" id="IPR036910">
    <property type="entry name" value="HMG_box_dom_sf"/>
</dbReference>
<sequence>WLQTEMTHQELTKALAQQWHELSVTAKQVYYNLFNNDKIRYENEMKIFAANSNKESANKTID</sequence>
<dbReference type="Proteomes" id="UP000728032">
    <property type="component" value="Unassembled WGS sequence"/>
</dbReference>
<dbReference type="EMBL" id="OC974678">
    <property type="protein sequence ID" value="CAD7668593.1"/>
    <property type="molecule type" value="Genomic_DNA"/>
</dbReference>
<name>A0A7R9R392_9ACAR</name>
<dbReference type="AlphaFoldDB" id="A0A7R9R392"/>
<dbReference type="InterPro" id="IPR009071">
    <property type="entry name" value="HMG_box_dom"/>
</dbReference>
<dbReference type="Pfam" id="PF00505">
    <property type="entry name" value="HMG_box"/>
    <property type="match status" value="1"/>
</dbReference>
<dbReference type="SUPFAM" id="SSF47095">
    <property type="entry name" value="HMG-box"/>
    <property type="match status" value="1"/>
</dbReference>
<gene>
    <name evidence="2" type="ORF">ONB1V03_LOCUS23462</name>
</gene>
<dbReference type="OrthoDB" id="5550281at2759"/>
<feature type="non-terminal residue" evidence="2">
    <location>
        <position position="1"/>
    </location>
</feature>
<evidence type="ECO:0000313" key="2">
    <source>
        <dbReference type="EMBL" id="CAD7668593.1"/>
    </source>
</evidence>
<protein>
    <recommendedName>
        <fullName evidence="1">HMG box domain-containing protein</fullName>
    </recommendedName>
</protein>
<dbReference type="EMBL" id="CAJPVJ010059853">
    <property type="protein sequence ID" value="CAG2184042.1"/>
    <property type="molecule type" value="Genomic_DNA"/>
</dbReference>
<dbReference type="GO" id="GO:0005634">
    <property type="term" value="C:nucleus"/>
    <property type="evidence" value="ECO:0007669"/>
    <property type="project" value="UniProtKB-ARBA"/>
</dbReference>
<reference evidence="2" key="1">
    <citation type="submission" date="2020-11" db="EMBL/GenBank/DDBJ databases">
        <authorList>
            <person name="Tran Van P."/>
        </authorList>
    </citation>
    <scope>NUCLEOTIDE SEQUENCE</scope>
</reference>
<organism evidence="2">
    <name type="scientific">Oppiella nova</name>
    <dbReference type="NCBI Taxonomy" id="334625"/>
    <lineage>
        <taxon>Eukaryota</taxon>
        <taxon>Metazoa</taxon>
        <taxon>Ecdysozoa</taxon>
        <taxon>Arthropoda</taxon>
        <taxon>Chelicerata</taxon>
        <taxon>Arachnida</taxon>
        <taxon>Acari</taxon>
        <taxon>Acariformes</taxon>
        <taxon>Sarcoptiformes</taxon>
        <taxon>Oribatida</taxon>
        <taxon>Brachypylina</taxon>
        <taxon>Oppioidea</taxon>
        <taxon>Oppiidae</taxon>
        <taxon>Oppiella</taxon>
    </lineage>
</organism>
<accession>A0A7R9R392</accession>